<name>A0A1S2LRZ4_9BACI</name>
<reference evidence="2 3" key="1">
    <citation type="submission" date="2016-10" db="EMBL/GenBank/DDBJ databases">
        <title>Draft genome sequences of four alkaliphilic bacteria belonging to the Anaerobacillus genus.</title>
        <authorList>
            <person name="Bassil N.M."/>
            <person name="Lloyd J.R."/>
        </authorList>
    </citation>
    <scope>NUCLEOTIDE SEQUENCE [LARGE SCALE GENOMIC DNA]</scope>
    <source>
        <strain evidence="2 3">DSM 15340</strain>
    </source>
</reference>
<gene>
    <name evidence="2" type="ORF">BKP35_08135</name>
</gene>
<keyword evidence="3" id="KW-1185">Reference proteome</keyword>
<evidence type="ECO:0000259" key="1">
    <source>
        <dbReference type="PROSITE" id="PS51782"/>
    </source>
</evidence>
<comment type="caution">
    <text evidence="2">The sequence shown here is derived from an EMBL/GenBank/DDBJ whole genome shotgun (WGS) entry which is preliminary data.</text>
</comment>
<protein>
    <recommendedName>
        <fullName evidence="1">LysM domain-containing protein</fullName>
    </recommendedName>
</protein>
<feature type="domain" description="LysM" evidence="1">
    <location>
        <begin position="2"/>
        <end position="47"/>
    </location>
</feature>
<dbReference type="Proteomes" id="UP000180098">
    <property type="component" value="Unassembled WGS sequence"/>
</dbReference>
<dbReference type="EMBL" id="MLQQ01000010">
    <property type="protein sequence ID" value="OIJ14155.1"/>
    <property type="molecule type" value="Genomic_DNA"/>
</dbReference>
<proteinExistence type="predicted"/>
<dbReference type="RefSeq" id="WP_071312850.1">
    <property type="nucleotide sequence ID" value="NZ_MLQQ01000010.1"/>
</dbReference>
<dbReference type="Pfam" id="PF01476">
    <property type="entry name" value="LysM"/>
    <property type="match status" value="1"/>
</dbReference>
<organism evidence="2 3">
    <name type="scientific">Anaerobacillus arseniciselenatis</name>
    <dbReference type="NCBI Taxonomy" id="85682"/>
    <lineage>
        <taxon>Bacteria</taxon>
        <taxon>Bacillati</taxon>
        <taxon>Bacillota</taxon>
        <taxon>Bacilli</taxon>
        <taxon>Bacillales</taxon>
        <taxon>Bacillaceae</taxon>
        <taxon>Anaerobacillus</taxon>
    </lineage>
</organism>
<dbReference type="PROSITE" id="PS51782">
    <property type="entry name" value="LYSM"/>
    <property type="match status" value="1"/>
</dbReference>
<dbReference type="Gene3D" id="3.10.350.10">
    <property type="entry name" value="LysM domain"/>
    <property type="match status" value="1"/>
</dbReference>
<dbReference type="AlphaFoldDB" id="A0A1S2LRZ4"/>
<evidence type="ECO:0000313" key="3">
    <source>
        <dbReference type="Proteomes" id="UP000180098"/>
    </source>
</evidence>
<dbReference type="InterPro" id="IPR018392">
    <property type="entry name" value="LysM"/>
</dbReference>
<dbReference type="InterPro" id="IPR036779">
    <property type="entry name" value="LysM_dom_sf"/>
</dbReference>
<accession>A0A1S2LRZ4</accession>
<dbReference type="SUPFAM" id="SSF54106">
    <property type="entry name" value="LysM domain"/>
    <property type="match status" value="1"/>
</dbReference>
<dbReference type="SMART" id="SM00257">
    <property type="entry name" value="LysM"/>
    <property type="match status" value="1"/>
</dbReference>
<evidence type="ECO:0000313" key="2">
    <source>
        <dbReference type="EMBL" id="OIJ14155.1"/>
    </source>
</evidence>
<sequence>MKIHITKKGETLYQVAHRYQIDINVLFSHNQHIQDPTNLHEGMQIKIPSIIGLEGLMVDELDGKGNVCAYVADEPVQYKKLDIQHWPSQDYTQPINGTHYQHKDFEQAPIYPQYPHYGQHPPQQAVHELHQRYQAPYYQPNHWGY</sequence>